<organism evidence="1 2">
    <name type="scientific">Spiromyces aspiralis</name>
    <dbReference type="NCBI Taxonomy" id="68401"/>
    <lineage>
        <taxon>Eukaryota</taxon>
        <taxon>Fungi</taxon>
        <taxon>Fungi incertae sedis</taxon>
        <taxon>Zoopagomycota</taxon>
        <taxon>Kickxellomycotina</taxon>
        <taxon>Kickxellomycetes</taxon>
        <taxon>Kickxellales</taxon>
        <taxon>Kickxellaceae</taxon>
        <taxon>Spiromyces</taxon>
    </lineage>
</organism>
<gene>
    <name evidence="1" type="ORF">EV182_008887</name>
</gene>
<dbReference type="EMBL" id="JAMZIH010010140">
    <property type="protein sequence ID" value="KAJ1669160.1"/>
    <property type="molecule type" value="Genomic_DNA"/>
</dbReference>
<proteinExistence type="predicted"/>
<evidence type="ECO:0000313" key="2">
    <source>
        <dbReference type="Proteomes" id="UP001145114"/>
    </source>
</evidence>
<keyword evidence="2" id="KW-1185">Reference proteome</keyword>
<accession>A0ACC1H6H5</accession>
<protein>
    <submittedName>
        <fullName evidence="1">Uncharacterized protein</fullName>
    </submittedName>
</protein>
<reference evidence="1" key="1">
    <citation type="submission" date="2022-06" db="EMBL/GenBank/DDBJ databases">
        <title>Phylogenomic reconstructions and comparative analyses of Kickxellomycotina fungi.</title>
        <authorList>
            <person name="Reynolds N.K."/>
            <person name="Stajich J.E."/>
            <person name="Barry K."/>
            <person name="Grigoriev I.V."/>
            <person name="Crous P."/>
            <person name="Smith M.E."/>
        </authorList>
    </citation>
    <scope>NUCLEOTIDE SEQUENCE</scope>
    <source>
        <strain evidence="1">RSA 2271</strain>
    </source>
</reference>
<dbReference type="Proteomes" id="UP001145114">
    <property type="component" value="Unassembled WGS sequence"/>
</dbReference>
<comment type="caution">
    <text evidence="1">The sequence shown here is derived from an EMBL/GenBank/DDBJ whole genome shotgun (WGS) entry which is preliminary data.</text>
</comment>
<evidence type="ECO:0000313" key="1">
    <source>
        <dbReference type="EMBL" id="KAJ1669160.1"/>
    </source>
</evidence>
<feature type="non-terminal residue" evidence="1">
    <location>
        <position position="133"/>
    </location>
</feature>
<feature type="non-terminal residue" evidence="1">
    <location>
        <position position="1"/>
    </location>
</feature>
<sequence>DLSEFCEGLERDFRDYLTQVDPDTSEYFYHEILLMQVRIRIDPSQYDCRSEFSIDDGRAGICMIPKAKGGTGILLEIKRAREDRVMDDDRSSSSSRDDDSMVDVTKLPNCYLKECLGEGIEQIEEKDYLQAFT</sequence>
<name>A0ACC1H6H5_9FUNG</name>